<dbReference type="InterPro" id="IPR015942">
    <property type="entry name" value="Asp/Glu/hydantoin_racemase"/>
</dbReference>
<protein>
    <recommendedName>
        <fullName evidence="4">Asp/Glu/hydantoin racemase</fullName>
    </recommendedName>
</protein>
<dbReference type="Proteomes" id="UP001433268">
    <property type="component" value="Unassembled WGS sequence"/>
</dbReference>
<dbReference type="RefSeq" id="XP_066665244.1">
    <property type="nucleotide sequence ID" value="XM_066815954.1"/>
</dbReference>
<dbReference type="InterPro" id="IPR052186">
    <property type="entry name" value="Hydantoin_racemase-like"/>
</dbReference>
<comment type="caution">
    <text evidence="2">The sequence shown here is derived from an EMBL/GenBank/DDBJ whole genome shotgun (WGS) entry which is preliminary data.</text>
</comment>
<accession>A0ABR1VMB0</accession>
<dbReference type="EMBL" id="JAQQWN010000008">
    <property type="protein sequence ID" value="KAK8071436.1"/>
    <property type="molecule type" value="Genomic_DNA"/>
</dbReference>
<gene>
    <name evidence="2" type="ORF">PG997_011639</name>
</gene>
<evidence type="ECO:0000256" key="1">
    <source>
        <dbReference type="ARBA" id="ARBA00038414"/>
    </source>
</evidence>
<dbReference type="Gene3D" id="3.40.50.12500">
    <property type="match status" value="1"/>
</dbReference>
<dbReference type="PANTHER" id="PTHR28047:SF5">
    <property type="entry name" value="PROTEIN DCG1"/>
    <property type="match status" value="1"/>
</dbReference>
<evidence type="ECO:0008006" key="4">
    <source>
        <dbReference type="Google" id="ProtNLM"/>
    </source>
</evidence>
<dbReference type="InterPro" id="IPR053714">
    <property type="entry name" value="Iso_Racemase_Enz_sf"/>
</dbReference>
<evidence type="ECO:0000313" key="2">
    <source>
        <dbReference type="EMBL" id="KAK8071436.1"/>
    </source>
</evidence>
<organism evidence="2 3">
    <name type="scientific">Apiospora hydei</name>
    <dbReference type="NCBI Taxonomy" id="1337664"/>
    <lineage>
        <taxon>Eukaryota</taxon>
        <taxon>Fungi</taxon>
        <taxon>Dikarya</taxon>
        <taxon>Ascomycota</taxon>
        <taxon>Pezizomycotina</taxon>
        <taxon>Sordariomycetes</taxon>
        <taxon>Xylariomycetidae</taxon>
        <taxon>Amphisphaeriales</taxon>
        <taxon>Apiosporaceae</taxon>
        <taxon>Apiospora</taxon>
    </lineage>
</organism>
<proteinExistence type="inferred from homology"/>
<comment type="similarity">
    <text evidence="1">Belongs to the HyuE racemase family.</text>
</comment>
<dbReference type="Pfam" id="PF01177">
    <property type="entry name" value="Asp_Glu_race"/>
    <property type="match status" value="1"/>
</dbReference>
<keyword evidence="3" id="KW-1185">Reference proteome</keyword>
<reference evidence="2 3" key="1">
    <citation type="submission" date="2023-01" db="EMBL/GenBank/DDBJ databases">
        <title>Analysis of 21 Apiospora genomes using comparative genomics revels a genus with tremendous synthesis potential of carbohydrate active enzymes and secondary metabolites.</title>
        <authorList>
            <person name="Sorensen T."/>
        </authorList>
    </citation>
    <scope>NUCLEOTIDE SEQUENCE [LARGE SCALE GENOMIC DNA]</scope>
    <source>
        <strain evidence="2 3">CBS 114990</strain>
    </source>
</reference>
<dbReference type="GeneID" id="92049014"/>
<evidence type="ECO:0000313" key="3">
    <source>
        <dbReference type="Proteomes" id="UP001433268"/>
    </source>
</evidence>
<name>A0ABR1VMB0_9PEZI</name>
<dbReference type="PANTHER" id="PTHR28047">
    <property type="entry name" value="PROTEIN DCG1"/>
    <property type="match status" value="1"/>
</dbReference>
<sequence>MSLTSRARGERWGIVTTGKFWEEHLSSGVAQYLRGAHSLGPGSTFAGVESTGLNASDFHHGVDPAVITTKIQEATLRLLDKGVSCIVMGCAGMAGLEATIRSAATERNGERWAYETLHVVDGVRAGLVQVDQMIKNFRLRRQPGRQT</sequence>